<accession>A0ABU7EGR1</accession>
<dbReference type="Proteomes" id="UP001352852">
    <property type="component" value="Unassembled WGS sequence"/>
</dbReference>
<feature type="signal peptide" evidence="2">
    <location>
        <begin position="1"/>
        <end position="16"/>
    </location>
</feature>
<reference evidence="3 4" key="1">
    <citation type="submission" date="2021-06" db="EMBL/GenBank/DDBJ databases">
        <authorList>
            <person name="Palmer J.M."/>
        </authorList>
    </citation>
    <scope>NUCLEOTIDE SEQUENCE [LARGE SCALE GENOMIC DNA]</scope>
    <source>
        <strain evidence="3 4">CL_MEX2019</strain>
        <tissue evidence="3">Muscle</tissue>
    </source>
</reference>
<keyword evidence="2" id="KW-0732">Signal</keyword>
<keyword evidence="4" id="KW-1185">Reference proteome</keyword>
<evidence type="ECO:0008006" key="5">
    <source>
        <dbReference type="Google" id="ProtNLM"/>
    </source>
</evidence>
<name>A0ABU7EGR1_9TELE</name>
<feature type="compositionally biased region" description="Polar residues" evidence="1">
    <location>
        <begin position="23"/>
        <end position="38"/>
    </location>
</feature>
<dbReference type="EMBL" id="JAHUTJ010057559">
    <property type="protein sequence ID" value="MED6286252.1"/>
    <property type="molecule type" value="Genomic_DNA"/>
</dbReference>
<evidence type="ECO:0000313" key="3">
    <source>
        <dbReference type="EMBL" id="MED6286252.1"/>
    </source>
</evidence>
<evidence type="ECO:0000256" key="1">
    <source>
        <dbReference type="SAM" id="MobiDB-lite"/>
    </source>
</evidence>
<protein>
    <recommendedName>
        <fullName evidence="5">Secreted protein</fullName>
    </recommendedName>
</protein>
<feature type="chain" id="PRO_5045293634" description="Secreted protein" evidence="2">
    <location>
        <begin position="17"/>
        <end position="71"/>
    </location>
</feature>
<feature type="region of interest" description="Disordered" evidence="1">
    <location>
        <begin position="23"/>
        <end position="54"/>
    </location>
</feature>
<evidence type="ECO:0000313" key="4">
    <source>
        <dbReference type="Proteomes" id="UP001352852"/>
    </source>
</evidence>
<sequence length="71" mass="7643">MMALLALSLSLPLTLTKCNTGLAESQQEDPTAHGCNSQAKEDTVGLGGDQSLPVLPHKARNSWLIDTRQRL</sequence>
<gene>
    <name evidence="3" type="ORF">CHARACLAT_003967</name>
</gene>
<organism evidence="3 4">
    <name type="scientific">Characodon lateralis</name>
    <dbReference type="NCBI Taxonomy" id="208331"/>
    <lineage>
        <taxon>Eukaryota</taxon>
        <taxon>Metazoa</taxon>
        <taxon>Chordata</taxon>
        <taxon>Craniata</taxon>
        <taxon>Vertebrata</taxon>
        <taxon>Euteleostomi</taxon>
        <taxon>Actinopterygii</taxon>
        <taxon>Neopterygii</taxon>
        <taxon>Teleostei</taxon>
        <taxon>Neoteleostei</taxon>
        <taxon>Acanthomorphata</taxon>
        <taxon>Ovalentaria</taxon>
        <taxon>Atherinomorphae</taxon>
        <taxon>Cyprinodontiformes</taxon>
        <taxon>Goodeidae</taxon>
        <taxon>Characodon</taxon>
    </lineage>
</organism>
<comment type="caution">
    <text evidence="3">The sequence shown here is derived from an EMBL/GenBank/DDBJ whole genome shotgun (WGS) entry which is preliminary data.</text>
</comment>
<proteinExistence type="predicted"/>
<evidence type="ECO:0000256" key="2">
    <source>
        <dbReference type="SAM" id="SignalP"/>
    </source>
</evidence>